<evidence type="ECO:0000259" key="3">
    <source>
        <dbReference type="PROSITE" id="PS51194"/>
    </source>
</evidence>
<dbReference type="InterPro" id="IPR014001">
    <property type="entry name" value="Helicase_ATP-bd"/>
</dbReference>
<dbReference type="Pfam" id="PF00271">
    <property type="entry name" value="Helicase_C"/>
    <property type="match status" value="1"/>
</dbReference>
<dbReference type="Gene3D" id="3.40.50.300">
    <property type="entry name" value="P-loop containing nucleotide triphosphate hydrolases"/>
    <property type="match status" value="1"/>
</dbReference>
<dbReference type="EMBL" id="JACHEN010000033">
    <property type="protein sequence ID" value="MBB6218111.1"/>
    <property type="molecule type" value="Genomic_DNA"/>
</dbReference>
<dbReference type="GO" id="GO:0005524">
    <property type="term" value="F:ATP binding"/>
    <property type="evidence" value="ECO:0007669"/>
    <property type="project" value="InterPro"/>
</dbReference>
<dbReference type="GO" id="GO:0016787">
    <property type="term" value="F:hydrolase activity"/>
    <property type="evidence" value="ECO:0007669"/>
    <property type="project" value="UniProtKB-KW"/>
</dbReference>
<sequence length="868" mass="101936">MNDLVMSINLNETLKNNVLIVEFFLGKIKYIKNKTFSGPLRKISLDISESSNLTNEQLIRLKNLIVHDDDAQISKNKYALDQGQFYKVLEFIKENGLLNLYCISKDKKHHLVEDIILSNANSRRIMEQLENYTFSKTNEYVYVKLVSSEIVYRENKLFYRLNKIAPVEAFHRGIKREIAVDKVKAIELSKIQPNPHAYIYKEENKYLLNLFFDYNGIEIPSNSKIEFIRDDNEQYFRDINKEDKKIRILEECGWKRAKMNIFSRDNIWSIQVSVDKLIENGFTVFWENEKPVLHSSNIQYSISYNINWFELESTINIGDNSYNLADSIDLKKRKRQYIEVDDKVIFLPEILNKNKLTLSNQQDKFIISKHNIRQLFDLSEELNIEKIDGYEKFIAYDSIDIDVPAYLINLLRDYQIDGVKWLKYLYKNSFGGCLGDDMGLGKTLQVISFLSEQEIMSNSLINLVVVPKSLLFNWEREIRRFSPEMKVIMYHGDNRNSIIKNIQRNCTVLTTYGTILNDIEKIRGLNINCLILDEVQYIKNSVSKTYKAISKLSARIKIGLSGTPFENNVTELWALMNVLNPGLFGSKKDFIKKYSDINDNKKALIQLKKMIKPFILRRKKLEVLPNLPEKFEQEIYCDMTHQQKELYDSILTKIRNEINRLPTRYEIKDNALILEGLLYLRQICCHPKLLRKELNINNCYESEKFELFKIKMEEIMNNKGKVVVFSQFTSMLKIMEKWIKQKKWNYFYLDGTVKNRQKIVEGFEKSNEGIFLISLKAGGVGLNLVSSQYAIIYDPWWNPAVEDQAADRIYRIGQTENVFIYRFITVDSIEEKIQELKKVKNLISLSILDDLDKPKSITIEDLKHILTD</sequence>
<gene>
    <name evidence="4" type="ORF">HNQ80_004251</name>
</gene>
<dbReference type="CDD" id="cd18793">
    <property type="entry name" value="SF2_C_SNF"/>
    <property type="match status" value="1"/>
</dbReference>
<dbReference type="SMART" id="SM00490">
    <property type="entry name" value="HELICc"/>
    <property type="match status" value="1"/>
</dbReference>
<dbReference type="Pfam" id="PF00176">
    <property type="entry name" value="SNF2-rel_dom"/>
    <property type="match status" value="1"/>
</dbReference>
<organism evidence="4 5">
    <name type="scientific">Anaerosolibacter carboniphilus</name>
    <dbReference type="NCBI Taxonomy" id="1417629"/>
    <lineage>
        <taxon>Bacteria</taxon>
        <taxon>Bacillati</taxon>
        <taxon>Bacillota</taxon>
        <taxon>Clostridia</taxon>
        <taxon>Peptostreptococcales</taxon>
        <taxon>Thermotaleaceae</taxon>
        <taxon>Anaerosolibacter</taxon>
    </lineage>
</organism>
<keyword evidence="4" id="KW-0547">Nucleotide-binding</keyword>
<evidence type="ECO:0000256" key="1">
    <source>
        <dbReference type="ARBA" id="ARBA00022801"/>
    </source>
</evidence>
<dbReference type="InterPro" id="IPR038718">
    <property type="entry name" value="SNF2-like_sf"/>
</dbReference>
<dbReference type="PANTHER" id="PTHR10799">
    <property type="entry name" value="SNF2/RAD54 HELICASE FAMILY"/>
    <property type="match status" value="1"/>
</dbReference>
<dbReference type="RefSeq" id="WP_184312610.1">
    <property type="nucleotide sequence ID" value="NZ_JACHEN010000033.1"/>
</dbReference>
<reference evidence="4 5" key="1">
    <citation type="submission" date="2020-08" db="EMBL/GenBank/DDBJ databases">
        <title>Genomic Encyclopedia of Type Strains, Phase IV (KMG-IV): sequencing the most valuable type-strain genomes for metagenomic binning, comparative biology and taxonomic classification.</title>
        <authorList>
            <person name="Goeker M."/>
        </authorList>
    </citation>
    <scope>NUCLEOTIDE SEQUENCE [LARGE SCALE GENOMIC DNA]</scope>
    <source>
        <strain evidence="4 5">DSM 103526</strain>
    </source>
</reference>
<feature type="domain" description="Helicase C-terminal" evidence="3">
    <location>
        <begin position="711"/>
        <end position="863"/>
    </location>
</feature>
<dbReference type="InterPro" id="IPR049730">
    <property type="entry name" value="SNF2/RAD54-like_C"/>
</dbReference>
<keyword evidence="5" id="KW-1185">Reference proteome</keyword>
<dbReference type="AlphaFoldDB" id="A0A841KXD8"/>
<keyword evidence="4" id="KW-0067">ATP-binding</keyword>
<dbReference type="InterPro" id="IPR027417">
    <property type="entry name" value="P-loop_NTPase"/>
</dbReference>
<feature type="domain" description="Helicase ATP-binding" evidence="2">
    <location>
        <begin position="423"/>
        <end position="582"/>
    </location>
</feature>
<proteinExistence type="predicted"/>
<protein>
    <submittedName>
        <fullName evidence="4">SNF2 family DNA or RNA helicase</fullName>
    </submittedName>
</protein>
<accession>A0A841KXD8</accession>
<dbReference type="InterPro" id="IPR000330">
    <property type="entry name" value="SNF2_N"/>
</dbReference>
<dbReference type="InterPro" id="IPR001650">
    <property type="entry name" value="Helicase_C-like"/>
</dbReference>
<evidence type="ECO:0000259" key="2">
    <source>
        <dbReference type="PROSITE" id="PS51192"/>
    </source>
</evidence>
<dbReference type="PROSITE" id="PS51192">
    <property type="entry name" value="HELICASE_ATP_BIND_1"/>
    <property type="match status" value="1"/>
</dbReference>
<dbReference type="Gene3D" id="3.40.50.10810">
    <property type="entry name" value="Tandem AAA-ATPase domain"/>
    <property type="match status" value="1"/>
</dbReference>
<dbReference type="SUPFAM" id="SSF52540">
    <property type="entry name" value="P-loop containing nucleoside triphosphate hydrolases"/>
    <property type="match status" value="2"/>
</dbReference>
<dbReference type="SMART" id="SM00487">
    <property type="entry name" value="DEXDc"/>
    <property type="match status" value="1"/>
</dbReference>
<comment type="caution">
    <text evidence="4">The sequence shown here is derived from an EMBL/GenBank/DDBJ whole genome shotgun (WGS) entry which is preliminary data.</text>
</comment>
<dbReference type="Proteomes" id="UP000579281">
    <property type="component" value="Unassembled WGS sequence"/>
</dbReference>
<dbReference type="PROSITE" id="PS51194">
    <property type="entry name" value="HELICASE_CTER"/>
    <property type="match status" value="1"/>
</dbReference>
<keyword evidence="1" id="KW-0378">Hydrolase</keyword>
<keyword evidence="4" id="KW-0347">Helicase</keyword>
<name>A0A841KXD8_9FIRM</name>
<evidence type="ECO:0000313" key="4">
    <source>
        <dbReference type="EMBL" id="MBB6218111.1"/>
    </source>
</evidence>
<dbReference type="GO" id="GO:0004386">
    <property type="term" value="F:helicase activity"/>
    <property type="evidence" value="ECO:0007669"/>
    <property type="project" value="UniProtKB-KW"/>
</dbReference>
<evidence type="ECO:0000313" key="5">
    <source>
        <dbReference type="Proteomes" id="UP000579281"/>
    </source>
</evidence>